<dbReference type="PROSITE" id="PS50878">
    <property type="entry name" value="RT_POL"/>
    <property type="match status" value="1"/>
</dbReference>
<reference evidence="3" key="1">
    <citation type="journal article" date="2022" name="Front. Genet.">
        <title>Chromosome-Scale Assembly of the Dendrobium nobile Genome Provides Insights Into the Molecular Mechanism of the Biosynthesis of the Medicinal Active Ingredient of Dendrobium.</title>
        <authorList>
            <person name="Xu Q."/>
            <person name="Niu S.-C."/>
            <person name="Li K.-L."/>
            <person name="Zheng P.-J."/>
            <person name="Zhang X.-J."/>
            <person name="Jia Y."/>
            <person name="Liu Y."/>
            <person name="Niu Y.-X."/>
            <person name="Yu L.-H."/>
            <person name="Chen D.-F."/>
            <person name="Zhang G.-Q."/>
        </authorList>
    </citation>
    <scope>NUCLEOTIDE SEQUENCE</scope>
    <source>
        <tissue evidence="3">Leaf</tissue>
    </source>
</reference>
<dbReference type="SMR" id="A0A8T3BTI4"/>
<dbReference type="AlphaFoldDB" id="A0A8T3BTI4"/>
<feature type="compositionally biased region" description="Polar residues" evidence="1">
    <location>
        <begin position="332"/>
        <end position="345"/>
    </location>
</feature>
<evidence type="ECO:0000313" key="4">
    <source>
        <dbReference type="Proteomes" id="UP000829196"/>
    </source>
</evidence>
<dbReference type="PANTHER" id="PTHR33116:SF78">
    <property type="entry name" value="OS12G0587133 PROTEIN"/>
    <property type="match status" value="1"/>
</dbReference>
<dbReference type="Pfam" id="PF00078">
    <property type="entry name" value="RVT_1"/>
    <property type="match status" value="1"/>
</dbReference>
<dbReference type="OrthoDB" id="694780at2759"/>
<dbReference type="InterPro" id="IPR036691">
    <property type="entry name" value="Endo/exonu/phosph_ase_sf"/>
</dbReference>
<accession>A0A8T3BTI4</accession>
<proteinExistence type="predicted"/>
<feature type="region of interest" description="Disordered" evidence="1">
    <location>
        <begin position="317"/>
        <end position="346"/>
    </location>
</feature>
<evidence type="ECO:0000313" key="3">
    <source>
        <dbReference type="EMBL" id="KAI0519386.1"/>
    </source>
</evidence>
<evidence type="ECO:0000259" key="2">
    <source>
        <dbReference type="PROSITE" id="PS50878"/>
    </source>
</evidence>
<keyword evidence="4" id="KW-1185">Reference proteome</keyword>
<gene>
    <name evidence="3" type="ORF">KFK09_006832</name>
</gene>
<comment type="caution">
    <text evidence="3">The sequence shown here is derived from an EMBL/GenBank/DDBJ whole genome shotgun (WGS) entry which is preliminary data.</text>
</comment>
<dbReference type="Gene3D" id="3.60.10.10">
    <property type="entry name" value="Endonuclease/exonuclease/phosphatase"/>
    <property type="match status" value="1"/>
</dbReference>
<dbReference type="PANTHER" id="PTHR33116">
    <property type="entry name" value="REVERSE TRANSCRIPTASE ZINC-BINDING DOMAIN-CONTAINING PROTEIN-RELATED-RELATED"/>
    <property type="match status" value="1"/>
</dbReference>
<dbReference type="EMBL" id="JAGYWB010000006">
    <property type="protein sequence ID" value="KAI0519386.1"/>
    <property type="molecule type" value="Genomic_DNA"/>
</dbReference>
<dbReference type="InterPro" id="IPR043502">
    <property type="entry name" value="DNA/RNA_pol_sf"/>
</dbReference>
<dbReference type="Proteomes" id="UP000829196">
    <property type="component" value="Unassembled WGS sequence"/>
</dbReference>
<dbReference type="InterPro" id="IPR000477">
    <property type="entry name" value="RT_dom"/>
</dbReference>
<dbReference type="SUPFAM" id="SSF56672">
    <property type="entry name" value="DNA/RNA polymerases"/>
    <property type="match status" value="1"/>
</dbReference>
<evidence type="ECO:0000256" key="1">
    <source>
        <dbReference type="SAM" id="MobiDB-lite"/>
    </source>
</evidence>
<protein>
    <recommendedName>
        <fullName evidence="2">Reverse transcriptase domain-containing protein</fullName>
    </recommendedName>
</protein>
<organism evidence="3 4">
    <name type="scientific">Dendrobium nobile</name>
    <name type="common">Orchid</name>
    <dbReference type="NCBI Taxonomy" id="94219"/>
    <lineage>
        <taxon>Eukaryota</taxon>
        <taxon>Viridiplantae</taxon>
        <taxon>Streptophyta</taxon>
        <taxon>Embryophyta</taxon>
        <taxon>Tracheophyta</taxon>
        <taxon>Spermatophyta</taxon>
        <taxon>Magnoliopsida</taxon>
        <taxon>Liliopsida</taxon>
        <taxon>Asparagales</taxon>
        <taxon>Orchidaceae</taxon>
        <taxon>Epidendroideae</taxon>
        <taxon>Malaxideae</taxon>
        <taxon>Dendrobiinae</taxon>
        <taxon>Dendrobium</taxon>
    </lineage>
</organism>
<name>A0A8T3BTI4_DENNO</name>
<sequence length="977" mass="110929">MDAPRLPRSLHTGGRGMNGVVIKEGVRLPNHLVMVEGKGNKAMVECVAAESNADLIKNASTAILTNLDSSLMDDLILKTGEINEAGKVSGMDPVNDEILMTDLYDNIRQDGIGEIIGAWSKAKHIKIAFNRDQIELSKDGIAVRLNPELEAKNSEVLNHSLVIKVLGSNVPFSVCTIEMRRQWSKFGGFHDINWHELFPCLPLYCWDEDNLARIASRFGSPMYLDGNTFRWGKREFTCICVKIKLEKKLPNGVWIDGLAGRLFQLVEYKKINLKSEVGIEEGKRVKAEAKPSVIKSEYGPGIHVQFKNRCFTKGVAAGKGRNGDNGVRSKSRGNINQKSTLQKQAQSEKESAVVVNNFVSAPEIYSDKDKGVEDRLSGISLSNKYVVLLEDSEGDSLGKYEESDKLKDTDLEKADSGAVNNGTAYFSGATKVKHAKELKSLGPLDPDYKKKKRDGRLKSMGARKKEVALYLKEVVRDQDVFFIRLMETKMTKEKRGGKRFLFSKGSRDMKCFMMNFEFHDVGNIGPRFTWCNNKEGASRIWKRLDRCILSSAALQKLPIGVIRHLARVASDHSPIVFKLDERFCYGKKEWQKVQVEDDQIEKVFIQYFEEKWKYREYELLGWPVVYKHQKLNSEEVAALNNEFSSKWPLFREDQFQSVVFWLRRSSTNSKFPKLMALKLDMEQTYDSIGWPTLGQILKWYGFPSMYSNLIMECVVDVRFSIIINGKNSKWINAHSGFRQGCPLSPYLYIMCSQLMSNSLEQRGQSLGIQLSPRGPKITHLLYADDVLIFSHASMALAKALKVIIEDFCKWTGQRINANKSQIIFGQVVRYPMKKKIAKVFGFKVVKEMSYLGIKISLDRLKMTDFQELLSNVMDRLNAWGKKSLSMGGKITLITSTLLSMPNFLITYSLIPKRLLYALEKLFRSFIWHNSDGRRSIHYVAWGDMCKSRSMGGLGLQSPVMKAGSLRSKLAWNFMKVC</sequence>
<feature type="domain" description="Reverse transcriptase" evidence="2">
    <location>
        <begin position="601"/>
        <end position="855"/>
    </location>
</feature>
<dbReference type="SUPFAM" id="SSF56219">
    <property type="entry name" value="DNase I-like"/>
    <property type="match status" value="1"/>
</dbReference>